<evidence type="ECO:0000313" key="3">
    <source>
        <dbReference type="Proteomes" id="UP001501746"/>
    </source>
</evidence>
<dbReference type="EMBL" id="BAAANK010000001">
    <property type="protein sequence ID" value="GAA1823716.1"/>
    <property type="molecule type" value="Genomic_DNA"/>
</dbReference>
<gene>
    <name evidence="2" type="ORF">GCM10009750_02870</name>
</gene>
<comment type="caution">
    <text evidence="2">The sequence shown here is derived from an EMBL/GenBank/DDBJ whole genome shotgun (WGS) entry which is preliminary data.</text>
</comment>
<evidence type="ECO:0000256" key="1">
    <source>
        <dbReference type="SAM" id="Phobius"/>
    </source>
</evidence>
<keyword evidence="1" id="KW-1133">Transmembrane helix</keyword>
<protein>
    <recommendedName>
        <fullName evidence="4">DUF2975 domain-containing protein</fullName>
    </recommendedName>
</protein>
<evidence type="ECO:0008006" key="4">
    <source>
        <dbReference type="Google" id="ProtNLM"/>
    </source>
</evidence>
<sequence>MSETLDRAPGTELATLPGAAVIRRIRRLLIWAGVTALVYGTVVTASKGGCPGGVTSDGGYLDGNGEPTSVVPQCVTMTLKPTGLVFVFIGLMVIWSITRVLRTSEQAAAIRILDRAAVVIVAVTVAWAVISMVSFLSVPLQQWDGTEPFTPGFIFGNVEIVRTPLQP</sequence>
<feature type="transmembrane region" description="Helical" evidence="1">
    <location>
        <begin position="113"/>
        <end position="136"/>
    </location>
</feature>
<dbReference type="Proteomes" id="UP001501746">
    <property type="component" value="Unassembled WGS sequence"/>
</dbReference>
<feature type="transmembrane region" description="Helical" evidence="1">
    <location>
        <begin position="83"/>
        <end position="101"/>
    </location>
</feature>
<dbReference type="RefSeq" id="WP_157425837.1">
    <property type="nucleotide sequence ID" value="NZ_BAAANK010000001.1"/>
</dbReference>
<evidence type="ECO:0000313" key="2">
    <source>
        <dbReference type="EMBL" id="GAA1823716.1"/>
    </source>
</evidence>
<keyword evidence="3" id="KW-1185">Reference proteome</keyword>
<keyword evidence="1" id="KW-0472">Membrane</keyword>
<keyword evidence="1" id="KW-0812">Transmembrane</keyword>
<proteinExistence type="predicted"/>
<feature type="transmembrane region" description="Helical" evidence="1">
    <location>
        <begin position="28"/>
        <end position="46"/>
    </location>
</feature>
<reference evidence="2 3" key="1">
    <citation type="journal article" date="2019" name="Int. J. Syst. Evol. Microbiol.">
        <title>The Global Catalogue of Microorganisms (GCM) 10K type strain sequencing project: providing services to taxonomists for standard genome sequencing and annotation.</title>
        <authorList>
            <consortium name="The Broad Institute Genomics Platform"/>
            <consortium name="The Broad Institute Genome Sequencing Center for Infectious Disease"/>
            <person name="Wu L."/>
            <person name="Ma J."/>
        </authorList>
    </citation>
    <scope>NUCLEOTIDE SEQUENCE [LARGE SCALE GENOMIC DNA]</scope>
    <source>
        <strain evidence="2 3">JCM 14323</strain>
    </source>
</reference>
<name>A0ABN2MHP0_9MICO</name>
<accession>A0ABN2MHP0</accession>
<organism evidence="2 3">
    <name type="scientific">Agromyces salentinus</name>
    <dbReference type="NCBI Taxonomy" id="269421"/>
    <lineage>
        <taxon>Bacteria</taxon>
        <taxon>Bacillati</taxon>
        <taxon>Actinomycetota</taxon>
        <taxon>Actinomycetes</taxon>
        <taxon>Micrococcales</taxon>
        <taxon>Microbacteriaceae</taxon>
        <taxon>Agromyces</taxon>
    </lineage>
</organism>